<feature type="domain" description="Tyrosine-protein phosphatase" evidence="6">
    <location>
        <begin position="21"/>
        <end position="209"/>
    </location>
</feature>
<dbReference type="PROSITE" id="PS00383">
    <property type="entry name" value="TYR_PHOSPHATASE_1"/>
    <property type="match status" value="1"/>
</dbReference>
<comment type="similarity">
    <text evidence="1">Belongs to the protein-tyrosine phosphatase family. Non-receptor class dual specificity subfamily.</text>
</comment>
<name>A0AAW0R7V9_9PEZI</name>
<organism evidence="8 9">
    <name type="scientific">Apiospora kogelbergensis</name>
    <dbReference type="NCBI Taxonomy" id="1337665"/>
    <lineage>
        <taxon>Eukaryota</taxon>
        <taxon>Fungi</taxon>
        <taxon>Dikarya</taxon>
        <taxon>Ascomycota</taxon>
        <taxon>Pezizomycotina</taxon>
        <taxon>Sordariomycetes</taxon>
        <taxon>Xylariomycetidae</taxon>
        <taxon>Amphisphaeriales</taxon>
        <taxon>Apiosporaceae</taxon>
        <taxon>Apiospora</taxon>
    </lineage>
</organism>
<feature type="region of interest" description="Disordered" evidence="5">
    <location>
        <begin position="120"/>
        <end position="143"/>
    </location>
</feature>
<feature type="domain" description="Tyrosine specific protein phosphatases" evidence="7">
    <location>
        <begin position="136"/>
        <end position="190"/>
    </location>
</feature>
<dbReference type="InterPro" id="IPR000340">
    <property type="entry name" value="Dual-sp_phosphatase_cat-dom"/>
</dbReference>
<dbReference type="InterPro" id="IPR000387">
    <property type="entry name" value="Tyr_Pase_dom"/>
</dbReference>
<evidence type="ECO:0000259" key="6">
    <source>
        <dbReference type="PROSITE" id="PS50054"/>
    </source>
</evidence>
<evidence type="ECO:0000256" key="2">
    <source>
        <dbReference type="ARBA" id="ARBA00013064"/>
    </source>
</evidence>
<feature type="region of interest" description="Disordered" evidence="5">
    <location>
        <begin position="53"/>
        <end position="85"/>
    </location>
</feature>
<evidence type="ECO:0000313" key="8">
    <source>
        <dbReference type="EMBL" id="KAK8129895.1"/>
    </source>
</evidence>
<keyword evidence="3" id="KW-0378">Hydrolase</keyword>
<evidence type="ECO:0000256" key="4">
    <source>
        <dbReference type="ARBA" id="ARBA00022912"/>
    </source>
</evidence>
<accession>A0AAW0R7V9</accession>
<dbReference type="PANTHER" id="PTHR10159:SF519">
    <property type="entry name" value="DUAL SPECIFICITY PROTEIN PHOSPHATASE MPK3"/>
    <property type="match status" value="1"/>
</dbReference>
<dbReference type="SMART" id="SM00195">
    <property type="entry name" value="DSPc"/>
    <property type="match status" value="1"/>
</dbReference>
<dbReference type="PROSITE" id="PS50056">
    <property type="entry name" value="TYR_PHOSPHATASE_2"/>
    <property type="match status" value="1"/>
</dbReference>
<dbReference type="Pfam" id="PF00782">
    <property type="entry name" value="DSPc"/>
    <property type="match status" value="1"/>
</dbReference>
<evidence type="ECO:0000256" key="3">
    <source>
        <dbReference type="ARBA" id="ARBA00022801"/>
    </source>
</evidence>
<keyword evidence="9" id="KW-1185">Reference proteome</keyword>
<gene>
    <name evidence="8" type="ORF">PG999_002275</name>
</gene>
<dbReference type="CDD" id="cd14498">
    <property type="entry name" value="DSP"/>
    <property type="match status" value="1"/>
</dbReference>
<dbReference type="AlphaFoldDB" id="A0AAW0R7V9"/>
<dbReference type="Gene3D" id="3.90.190.10">
    <property type="entry name" value="Protein tyrosine phosphatase superfamily"/>
    <property type="match status" value="1"/>
</dbReference>
<dbReference type="InterPro" id="IPR029021">
    <property type="entry name" value="Prot-tyrosine_phosphatase-like"/>
</dbReference>
<dbReference type="GO" id="GO:0043409">
    <property type="term" value="P:negative regulation of MAPK cascade"/>
    <property type="evidence" value="ECO:0007669"/>
    <property type="project" value="TreeGrafter"/>
</dbReference>
<feature type="compositionally biased region" description="Basic residues" evidence="5">
    <location>
        <begin position="1"/>
        <end position="13"/>
    </location>
</feature>
<dbReference type="PANTHER" id="PTHR10159">
    <property type="entry name" value="DUAL SPECIFICITY PROTEIN PHOSPHATASE"/>
    <property type="match status" value="1"/>
</dbReference>
<evidence type="ECO:0000313" key="9">
    <source>
        <dbReference type="Proteomes" id="UP001392437"/>
    </source>
</evidence>
<dbReference type="GO" id="GO:0005737">
    <property type="term" value="C:cytoplasm"/>
    <property type="evidence" value="ECO:0007669"/>
    <property type="project" value="TreeGrafter"/>
</dbReference>
<protein>
    <recommendedName>
        <fullName evidence="2">protein-tyrosine-phosphatase</fullName>
        <ecNumber evidence="2">3.1.3.48</ecNumber>
    </recommendedName>
</protein>
<dbReference type="GO" id="GO:0004725">
    <property type="term" value="F:protein tyrosine phosphatase activity"/>
    <property type="evidence" value="ECO:0007669"/>
    <property type="project" value="UniProtKB-EC"/>
</dbReference>
<proteinExistence type="inferred from homology"/>
<sequence>MARGKHSKARKPKYTPPKDTEPTQILPYLFVGPRTTTEPSVAAAAGITHIISLGCRPKNDSNDNSTRSDSNAKENKGGGVDNGQRRQMSYHHIGLKDTPHSDLSTAALLVADIIANARHRPSRRRVESEAQGGEMEEEKEGDRDADAKVLVHCIAGVSRSPAVLAYYLMRDEDMSLRDALATIMRARPAIRPNDGFLRQLRELEAGLRGKETLKEVETLPLRTKERMDLLLGLEGEKTSKS</sequence>
<feature type="region of interest" description="Disordered" evidence="5">
    <location>
        <begin position="1"/>
        <end position="25"/>
    </location>
</feature>
<dbReference type="InterPro" id="IPR016130">
    <property type="entry name" value="Tyr_Pase_AS"/>
</dbReference>
<dbReference type="EMBL" id="JAQQWP010000002">
    <property type="protein sequence ID" value="KAK8129895.1"/>
    <property type="molecule type" value="Genomic_DNA"/>
</dbReference>
<dbReference type="SUPFAM" id="SSF52799">
    <property type="entry name" value="(Phosphotyrosine protein) phosphatases II"/>
    <property type="match status" value="1"/>
</dbReference>
<dbReference type="PROSITE" id="PS50054">
    <property type="entry name" value="TYR_PHOSPHATASE_DUAL"/>
    <property type="match status" value="1"/>
</dbReference>
<evidence type="ECO:0000256" key="1">
    <source>
        <dbReference type="ARBA" id="ARBA00008601"/>
    </source>
</evidence>
<evidence type="ECO:0000259" key="7">
    <source>
        <dbReference type="PROSITE" id="PS50056"/>
    </source>
</evidence>
<reference evidence="8 9" key="1">
    <citation type="submission" date="2023-01" db="EMBL/GenBank/DDBJ databases">
        <title>Analysis of 21 Apiospora genomes using comparative genomics revels a genus with tremendous synthesis potential of carbohydrate active enzymes and secondary metabolites.</title>
        <authorList>
            <person name="Sorensen T."/>
        </authorList>
    </citation>
    <scope>NUCLEOTIDE SEQUENCE [LARGE SCALE GENOMIC DNA]</scope>
    <source>
        <strain evidence="8 9">CBS 117206</strain>
    </source>
</reference>
<evidence type="ECO:0000256" key="5">
    <source>
        <dbReference type="SAM" id="MobiDB-lite"/>
    </source>
</evidence>
<dbReference type="EC" id="3.1.3.48" evidence="2"/>
<dbReference type="InterPro" id="IPR020422">
    <property type="entry name" value="TYR_PHOSPHATASE_DUAL_dom"/>
</dbReference>
<keyword evidence="4" id="KW-0904">Protein phosphatase</keyword>
<comment type="caution">
    <text evidence="8">The sequence shown here is derived from an EMBL/GenBank/DDBJ whole genome shotgun (WGS) entry which is preliminary data.</text>
</comment>
<dbReference type="Proteomes" id="UP001392437">
    <property type="component" value="Unassembled WGS sequence"/>
</dbReference>